<keyword evidence="15" id="KW-1185">Reference proteome</keyword>
<evidence type="ECO:0000256" key="3">
    <source>
        <dbReference type="ARBA" id="ARBA00013107"/>
    </source>
</evidence>
<dbReference type="Gene3D" id="3.30.920.10">
    <property type="entry name" value="Frataxin/CyaY"/>
    <property type="match status" value="1"/>
</dbReference>
<keyword evidence="9" id="KW-0408">Iron</keyword>
<dbReference type="PROSITE" id="PS50810">
    <property type="entry name" value="FRATAXIN_2"/>
    <property type="match status" value="1"/>
</dbReference>
<evidence type="ECO:0000313" key="14">
    <source>
        <dbReference type="EMBL" id="KAF2497390.1"/>
    </source>
</evidence>
<evidence type="ECO:0000256" key="8">
    <source>
        <dbReference type="ARBA" id="ARBA00023002"/>
    </source>
</evidence>
<organism evidence="14 15">
    <name type="scientific">Lophium mytilinum</name>
    <dbReference type="NCBI Taxonomy" id="390894"/>
    <lineage>
        <taxon>Eukaryota</taxon>
        <taxon>Fungi</taxon>
        <taxon>Dikarya</taxon>
        <taxon>Ascomycota</taxon>
        <taxon>Pezizomycotina</taxon>
        <taxon>Dothideomycetes</taxon>
        <taxon>Pleosporomycetidae</taxon>
        <taxon>Mytilinidiales</taxon>
        <taxon>Mytilinidiaceae</taxon>
        <taxon>Lophium</taxon>
    </lineage>
</organism>
<keyword evidence="8" id="KW-0560">Oxidoreductase</keyword>
<dbReference type="GO" id="GO:0034986">
    <property type="term" value="F:iron chaperone activity"/>
    <property type="evidence" value="ECO:0007669"/>
    <property type="project" value="TreeGrafter"/>
</dbReference>
<evidence type="ECO:0000256" key="13">
    <source>
        <dbReference type="SAM" id="MobiDB-lite"/>
    </source>
</evidence>
<dbReference type="InterPro" id="IPR036524">
    <property type="entry name" value="Frataxin/CyaY_sf"/>
</dbReference>
<evidence type="ECO:0000256" key="10">
    <source>
        <dbReference type="ARBA" id="ARBA00023065"/>
    </source>
</evidence>
<reference evidence="14" key="1">
    <citation type="journal article" date="2020" name="Stud. Mycol.">
        <title>101 Dothideomycetes genomes: a test case for predicting lifestyles and emergence of pathogens.</title>
        <authorList>
            <person name="Haridas S."/>
            <person name="Albert R."/>
            <person name="Binder M."/>
            <person name="Bloem J."/>
            <person name="Labutti K."/>
            <person name="Salamov A."/>
            <person name="Andreopoulos B."/>
            <person name="Baker S."/>
            <person name="Barry K."/>
            <person name="Bills G."/>
            <person name="Bluhm B."/>
            <person name="Cannon C."/>
            <person name="Castanera R."/>
            <person name="Culley D."/>
            <person name="Daum C."/>
            <person name="Ezra D."/>
            <person name="Gonzalez J."/>
            <person name="Henrissat B."/>
            <person name="Kuo A."/>
            <person name="Liang C."/>
            <person name="Lipzen A."/>
            <person name="Lutzoni F."/>
            <person name="Magnuson J."/>
            <person name="Mondo S."/>
            <person name="Nolan M."/>
            <person name="Ohm R."/>
            <person name="Pangilinan J."/>
            <person name="Park H.-J."/>
            <person name="Ramirez L."/>
            <person name="Alfaro M."/>
            <person name="Sun H."/>
            <person name="Tritt A."/>
            <person name="Yoshinaga Y."/>
            <person name="Zwiers L.-H."/>
            <person name="Turgeon B."/>
            <person name="Goodwin S."/>
            <person name="Spatafora J."/>
            <person name="Crous P."/>
            <person name="Grigoriev I."/>
        </authorList>
    </citation>
    <scope>NUCLEOTIDE SEQUENCE</scope>
    <source>
        <strain evidence="14">CBS 269.34</strain>
    </source>
</reference>
<dbReference type="NCBIfam" id="TIGR03421">
    <property type="entry name" value="FeS_CyaY"/>
    <property type="match status" value="1"/>
</dbReference>
<dbReference type="SUPFAM" id="SSF55387">
    <property type="entry name" value="Frataxin/Nqo15-like"/>
    <property type="match status" value="1"/>
</dbReference>
<evidence type="ECO:0000256" key="6">
    <source>
        <dbReference type="ARBA" id="ARBA00022496"/>
    </source>
</evidence>
<dbReference type="InterPro" id="IPR020895">
    <property type="entry name" value="Frataxin_CS"/>
</dbReference>
<keyword evidence="6" id="KW-0410">Iron transport</keyword>
<dbReference type="PANTHER" id="PTHR16821:SF2">
    <property type="entry name" value="FRATAXIN, MITOCHONDRIAL"/>
    <property type="match status" value="1"/>
</dbReference>
<comment type="similarity">
    <text evidence="2">Belongs to the frataxin family.</text>
</comment>
<dbReference type="InterPro" id="IPR002908">
    <property type="entry name" value="Frataxin/CyaY"/>
</dbReference>
<accession>A0A6A6R0A1</accession>
<sequence>MFSKPALRLRAPAARQSVRLNLRQQQISLFSAVQSPVRYSGLHSRSVAITNRGTSIFSNARAFSSSTTRNGLMPDSADPAPPETEAHESLAKEPTDITYEEYHRHADVYLEELVNRLEQEQEKRQDLEVEFSAGVLEVAIVSKGTYVLNKQPPNKQIWLSSPLSGPKRFDWVVVGESMNQKQGSGIGDWIYLRDGTSLTALLKKELGVELGVDQDVASATTKQHSGITPL</sequence>
<keyword evidence="10" id="KW-0406">Ion transport</keyword>
<dbReference type="InterPro" id="IPR017789">
    <property type="entry name" value="Frataxin"/>
</dbReference>
<dbReference type="PANTHER" id="PTHR16821">
    <property type="entry name" value="FRATAXIN"/>
    <property type="match status" value="1"/>
</dbReference>
<dbReference type="GO" id="GO:0008199">
    <property type="term" value="F:ferric iron binding"/>
    <property type="evidence" value="ECO:0007669"/>
    <property type="project" value="InterPro"/>
</dbReference>
<feature type="region of interest" description="Disordered" evidence="13">
    <location>
        <begin position="66"/>
        <end position="91"/>
    </location>
</feature>
<dbReference type="AlphaFoldDB" id="A0A6A6R0A1"/>
<keyword evidence="5" id="KW-0813">Transport</keyword>
<dbReference type="EMBL" id="MU004186">
    <property type="protein sequence ID" value="KAF2497390.1"/>
    <property type="molecule type" value="Genomic_DNA"/>
</dbReference>
<evidence type="ECO:0000256" key="12">
    <source>
        <dbReference type="ARBA" id="ARBA00047990"/>
    </source>
</evidence>
<name>A0A6A6R0A1_9PEZI</name>
<evidence type="ECO:0000313" key="15">
    <source>
        <dbReference type="Proteomes" id="UP000799750"/>
    </source>
</evidence>
<evidence type="ECO:0000256" key="11">
    <source>
        <dbReference type="ARBA" id="ARBA00023128"/>
    </source>
</evidence>
<dbReference type="GO" id="GO:0006826">
    <property type="term" value="P:iron ion transport"/>
    <property type="evidence" value="ECO:0007669"/>
    <property type="project" value="UniProtKB-KW"/>
</dbReference>
<proteinExistence type="inferred from homology"/>
<keyword evidence="4" id="KW-0409">Iron storage</keyword>
<dbReference type="GO" id="GO:0005739">
    <property type="term" value="C:mitochondrion"/>
    <property type="evidence" value="ECO:0007669"/>
    <property type="project" value="UniProtKB-SubCell"/>
</dbReference>
<evidence type="ECO:0000256" key="9">
    <source>
        <dbReference type="ARBA" id="ARBA00023004"/>
    </source>
</evidence>
<comment type="catalytic activity">
    <reaction evidence="12">
        <text>4 Fe(2+) + O2 + 4 H(+) = 4 Fe(3+) + 2 H2O</text>
        <dbReference type="Rhea" id="RHEA:11148"/>
        <dbReference type="ChEBI" id="CHEBI:15377"/>
        <dbReference type="ChEBI" id="CHEBI:15378"/>
        <dbReference type="ChEBI" id="CHEBI:15379"/>
        <dbReference type="ChEBI" id="CHEBI:29033"/>
        <dbReference type="ChEBI" id="CHEBI:29034"/>
        <dbReference type="EC" id="1.16.3.1"/>
    </reaction>
</comment>
<dbReference type="EC" id="1.16.3.1" evidence="3"/>
<dbReference type="GO" id="GO:0004322">
    <property type="term" value="F:ferroxidase activity"/>
    <property type="evidence" value="ECO:0007669"/>
    <property type="project" value="UniProtKB-EC"/>
</dbReference>
<keyword evidence="11" id="KW-0496">Mitochondrion</keyword>
<dbReference type="PROSITE" id="PS01344">
    <property type="entry name" value="FRATAXIN_1"/>
    <property type="match status" value="1"/>
</dbReference>
<dbReference type="NCBIfam" id="TIGR03422">
    <property type="entry name" value="mito_frataxin"/>
    <property type="match status" value="1"/>
</dbReference>
<dbReference type="Proteomes" id="UP000799750">
    <property type="component" value="Unassembled WGS sequence"/>
</dbReference>
<dbReference type="SMART" id="SM01219">
    <property type="entry name" value="Frataxin_Cyay"/>
    <property type="match status" value="1"/>
</dbReference>
<dbReference type="GO" id="GO:0016226">
    <property type="term" value="P:iron-sulfur cluster assembly"/>
    <property type="evidence" value="ECO:0007669"/>
    <property type="project" value="InterPro"/>
</dbReference>
<dbReference type="OrthoDB" id="1897642at2759"/>
<dbReference type="GO" id="GO:0051537">
    <property type="term" value="F:2 iron, 2 sulfur cluster binding"/>
    <property type="evidence" value="ECO:0007669"/>
    <property type="project" value="TreeGrafter"/>
</dbReference>
<protein>
    <recommendedName>
        <fullName evidence="3">ferroxidase</fullName>
        <ecNumber evidence="3">1.16.3.1</ecNumber>
    </recommendedName>
</protein>
<dbReference type="FunFam" id="3.30.920.10:FF:000004">
    <property type="entry name" value="Mitochondrial chaperone Frataxin"/>
    <property type="match status" value="1"/>
</dbReference>
<evidence type="ECO:0000256" key="5">
    <source>
        <dbReference type="ARBA" id="ARBA00022448"/>
    </source>
</evidence>
<keyword evidence="7" id="KW-0809">Transit peptide</keyword>
<dbReference type="GO" id="GO:0006879">
    <property type="term" value="P:intracellular iron ion homeostasis"/>
    <property type="evidence" value="ECO:0007669"/>
    <property type="project" value="UniProtKB-KW"/>
</dbReference>
<evidence type="ECO:0000256" key="7">
    <source>
        <dbReference type="ARBA" id="ARBA00022946"/>
    </source>
</evidence>
<comment type="subcellular location">
    <subcellularLocation>
        <location evidence="1">Mitochondrion</location>
    </subcellularLocation>
</comment>
<evidence type="ECO:0000256" key="4">
    <source>
        <dbReference type="ARBA" id="ARBA00022434"/>
    </source>
</evidence>
<evidence type="ECO:0000256" key="1">
    <source>
        <dbReference type="ARBA" id="ARBA00004173"/>
    </source>
</evidence>
<evidence type="ECO:0000256" key="2">
    <source>
        <dbReference type="ARBA" id="ARBA00008183"/>
    </source>
</evidence>
<gene>
    <name evidence="14" type="ORF">BU16DRAFT_525073</name>
</gene>
<dbReference type="Pfam" id="PF01491">
    <property type="entry name" value="Frataxin_Cyay"/>
    <property type="match status" value="1"/>
</dbReference>
<dbReference type="GO" id="GO:0008198">
    <property type="term" value="F:ferrous iron binding"/>
    <property type="evidence" value="ECO:0007669"/>
    <property type="project" value="TreeGrafter"/>
</dbReference>